<dbReference type="PANTHER" id="PTHR43710:SF2">
    <property type="entry name" value="2-HYDROXYACYL-COA LYASE 1"/>
    <property type="match status" value="1"/>
</dbReference>
<organism evidence="5 6">
    <name type="scientific">Arachis hypogaea</name>
    <name type="common">Peanut</name>
    <dbReference type="NCBI Taxonomy" id="3818"/>
    <lineage>
        <taxon>Eukaryota</taxon>
        <taxon>Viridiplantae</taxon>
        <taxon>Streptophyta</taxon>
        <taxon>Embryophyta</taxon>
        <taxon>Tracheophyta</taxon>
        <taxon>Spermatophyta</taxon>
        <taxon>Magnoliopsida</taxon>
        <taxon>eudicotyledons</taxon>
        <taxon>Gunneridae</taxon>
        <taxon>Pentapetalae</taxon>
        <taxon>rosids</taxon>
        <taxon>fabids</taxon>
        <taxon>Fabales</taxon>
        <taxon>Fabaceae</taxon>
        <taxon>Papilionoideae</taxon>
        <taxon>50 kb inversion clade</taxon>
        <taxon>dalbergioids sensu lato</taxon>
        <taxon>Dalbergieae</taxon>
        <taxon>Pterocarpus clade</taxon>
        <taxon>Arachis</taxon>
    </lineage>
</organism>
<protein>
    <submittedName>
        <fullName evidence="5">Uncharacterized protein</fullName>
    </submittedName>
</protein>
<dbReference type="InterPro" id="IPR045025">
    <property type="entry name" value="HACL1-like"/>
</dbReference>
<keyword evidence="2" id="KW-0479">Metal-binding</keyword>
<proteinExistence type="predicted"/>
<dbReference type="GO" id="GO:0016829">
    <property type="term" value="F:lyase activity"/>
    <property type="evidence" value="ECO:0007669"/>
    <property type="project" value="UniProtKB-KW"/>
</dbReference>
<dbReference type="GO" id="GO:0046872">
    <property type="term" value="F:metal ion binding"/>
    <property type="evidence" value="ECO:0007669"/>
    <property type="project" value="UniProtKB-KW"/>
</dbReference>
<dbReference type="STRING" id="3818.A0A444YUG7"/>
<dbReference type="AlphaFoldDB" id="A0A444YUG7"/>
<evidence type="ECO:0000256" key="4">
    <source>
        <dbReference type="ARBA" id="ARBA00023239"/>
    </source>
</evidence>
<gene>
    <name evidence="5" type="ORF">Ahy_B06g085429</name>
</gene>
<keyword evidence="6" id="KW-1185">Reference proteome</keyword>
<comment type="cofactor">
    <cofactor evidence="1">
        <name>thiamine diphosphate</name>
        <dbReference type="ChEBI" id="CHEBI:58937"/>
    </cofactor>
</comment>
<comment type="caution">
    <text evidence="5">The sequence shown here is derived from an EMBL/GenBank/DDBJ whole genome shotgun (WGS) entry which is preliminary data.</text>
</comment>
<reference evidence="5 6" key="1">
    <citation type="submission" date="2019-01" db="EMBL/GenBank/DDBJ databases">
        <title>Sequencing of cultivated peanut Arachis hypogaea provides insights into genome evolution and oil improvement.</title>
        <authorList>
            <person name="Chen X."/>
        </authorList>
    </citation>
    <scope>NUCLEOTIDE SEQUENCE [LARGE SCALE GENOMIC DNA]</scope>
    <source>
        <strain evidence="6">cv. Fuhuasheng</strain>
        <tissue evidence="5">Leaves</tissue>
    </source>
</reference>
<dbReference type="GO" id="GO:0005777">
    <property type="term" value="C:peroxisome"/>
    <property type="evidence" value="ECO:0007669"/>
    <property type="project" value="TreeGrafter"/>
</dbReference>
<sequence length="101" mass="10999">MPKQEPPLGKAIWKTSKDNAPKMEAQIAKDVVPFNFLTPTRIIRDVILGVGSPAPVVVSEGANTMDIPVSQLPVVVIVFNHGGVYGGDRRTFKEVRFKSVV</sequence>
<evidence type="ECO:0000313" key="6">
    <source>
        <dbReference type="Proteomes" id="UP000289738"/>
    </source>
</evidence>
<evidence type="ECO:0000256" key="3">
    <source>
        <dbReference type="ARBA" id="ARBA00022842"/>
    </source>
</evidence>
<name>A0A444YUG7_ARAHY</name>
<accession>A0A444YUG7</accession>
<keyword evidence="4" id="KW-0456">Lyase</keyword>
<evidence type="ECO:0000256" key="2">
    <source>
        <dbReference type="ARBA" id="ARBA00022723"/>
    </source>
</evidence>
<dbReference type="GO" id="GO:0030976">
    <property type="term" value="F:thiamine pyrophosphate binding"/>
    <property type="evidence" value="ECO:0007669"/>
    <property type="project" value="InterPro"/>
</dbReference>
<dbReference type="Proteomes" id="UP000289738">
    <property type="component" value="Chromosome B06"/>
</dbReference>
<evidence type="ECO:0000256" key="1">
    <source>
        <dbReference type="ARBA" id="ARBA00001964"/>
    </source>
</evidence>
<dbReference type="PANTHER" id="PTHR43710">
    <property type="entry name" value="2-HYDROXYACYL-COA LYASE"/>
    <property type="match status" value="1"/>
</dbReference>
<evidence type="ECO:0000313" key="5">
    <source>
        <dbReference type="EMBL" id="RYR05573.1"/>
    </source>
</evidence>
<dbReference type="GO" id="GO:0001561">
    <property type="term" value="P:fatty acid alpha-oxidation"/>
    <property type="evidence" value="ECO:0007669"/>
    <property type="project" value="TreeGrafter"/>
</dbReference>
<keyword evidence="3" id="KW-0460">Magnesium</keyword>
<dbReference type="EMBL" id="SDMP01000016">
    <property type="protein sequence ID" value="RYR05573.1"/>
    <property type="molecule type" value="Genomic_DNA"/>
</dbReference>